<accession>A0A087G083</accession>
<dbReference type="InterPro" id="IPR056697">
    <property type="entry name" value="DUF7795"/>
</dbReference>
<sequence>MEARSELKQKMSEIFKEFMTGITKREELGNTANNFLLRHSSASSYSYFVQV</sequence>
<dbReference type="eggNOG" id="KOG2334">
    <property type="taxonomic scope" value="Eukaryota"/>
</dbReference>
<feature type="non-terminal residue" evidence="2">
    <location>
        <position position="51"/>
    </location>
</feature>
<name>A0A087G083_ARAAL</name>
<dbReference type="Pfam" id="PF25071">
    <property type="entry name" value="DUF7795"/>
    <property type="match status" value="1"/>
</dbReference>
<evidence type="ECO:0000313" key="3">
    <source>
        <dbReference type="Proteomes" id="UP000029120"/>
    </source>
</evidence>
<reference evidence="3" key="1">
    <citation type="journal article" date="2015" name="Nat. Plants">
        <title>Genome expansion of Arabis alpina linked with retrotransposition and reduced symmetric DNA methylation.</title>
        <authorList>
            <person name="Willing E.M."/>
            <person name="Rawat V."/>
            <person name="Mandakova T."/>
            <person name="Maumus F."/>
            <person name="James G.V."/>
            <person name="Nordstroem K.J."/>
            <person name="Becker C."/>
            <person name="Warthmann N."/>
            <person name="Chica C."/>
            <person name="Szarzynska B."/>
            <person name="Zytnicki M."/>
            <person name="Albani M.C."/>
            <person name="Kiefer C."/>
            <person name="Bergonzi S."/>
            <person name="Castaings L."/>
            <person name="Mateos J.L."/>
            <person name="Berns M.C."/>
            <person name="Bujdoso N."/>
            <person name="Piofczyk T."/>
            <person name="de Lorenzo L."/>
            <person name="Barrero-Sicilia C."/>
            <person name="Mateos I."/>
            <person name="Piednoel M."/>
            <person name="Hagmann J."/>
            <person name="Chen-Min-Tao R."/>
            <person name="Iglesias-Fernandez R."/>
            <person name="Schuster S.C."/>
            <person name="Alonso-Blanco C."/>
            <person name="Roudier F."/>
            <person name="Carbonero P."/>
            <person name="Paz-Ares J."/>
            <person name="Davis S.J."/>
            <person name="Pecinka A."/>
            <person name="Quesneville H."/>
            <person name="Colot V."/>
            <person name="Lysak M.A."/>
            <person name="Weigel D."/>
            <person name="Coupland G."/>
            <person name="Schneeberger K."/>
        </authorList>
    </citation>
    <scope>NUCLEOTIDE SEQUENCE [LARGE SCALE GENOMIC DNA]</scope>
    <source>
        <strain evidence="3">cv. Pajares</strain>
    </source>
</reference>
<gene>
    <name evidence="2" type="ORF">AALP_AAs63007U000100</name>
</gene>
<feature type="domain" description="DUF7795" evidence="1">
    <location>
        <begin position="5"/>
        <end position="39"/>
    </location>
</feature>
<dbReference type="Proteomes" id="UP000029120">
    <property type="component" value="Unassembled WGS sequence"/>
</dbReference>
<dbReference type="EMBL" id="KL980448">
    <property type="protein sequence ID" value="KFK23285.1"/>
    <property type="molecule type" value="Genomic_DNA"/>
</dbReference>
<organism evidence="2 3">
    <name type="scientific">Arabis alpina</name>
    <name type="common">Alpine rock-cress</name>
    <dbReference type="NCBI Taxonomy" id="50452"/>
    <lineage>
        <taxon>Eukaryota</taxon>
        <taxon>Viridiplantae</taxon>
        <taxon>Streptophyta</taxon>
        <taxon>Embryophyta</taxon>
        <taxon>Tracheophyta</taxon>
        <taxon>Spermatophyta</taxon>
        <taxon>Magnoliopsida</taxon>
        <taxon>eudicotyledons</taxon>
        <taxon>Gunneridae</taxon>
        <taxon>Pentapetalae</taxon>
        <taxon>rosids</taxon>
        <taxon>malvids</taxon>
        <taxon>Brassicales</taxon>
        <taxon>Brassicaceae</taxon>
        <taxon>Arabideae</taxon>
        <taxon>Arabis</taxon>
    </lineage>
</organism>
<evidence type="ECO:0000313" key="2">
    <source>
        <dbReference type="EMBL" id="KFK23285.1"/>
    </source>
</evidence>
<protein>
    <recommendedName>
        <fullName evidence="1">DUF7795 domain-containing protein</fullName>
    </recommendedName>
</protein>
<proteinExistence type="predicted"/>
<dbReference type="AlphaFoldDB" id="A0A087G083"/>
<keyword evidence="3" id="KW-1185">Reference proteome</keyword>
<dbReference type="Gramene" id="KFK23285">
    <property type="protein sequence ID" value="KFK23285"/>
    <property type="gene ID" value="AALP_AAs63007U000100"/>
</dbReference>
<dbReference type="OrthoDB" id="744228at2759"/>
<evidence type="ECO:0000259" key="1">
    <source>
        <dbReference type="Pfam" id="PF25071"/>
    </source>
</evidence>